<accession>H8Z553</accession>
<evidence type="ECO:0000256" key="15">
    <source>
        <dbReference type="ARBA" id="ARBA00023136"/>
    </source>
</evidence>
<dbReference type="InterPro" id="IPR050396">
    <property type="entry name" value="Glycosyltr_51/Transpeptidase"/>
</dbReference>
<feature type="domain" description="Glycosyl transferase family 51" evidence="28">
    <location>
        <begin position="176"/>
        <end position="348"/>
    </location>
</feature>
<evidence type="ECO:0000256" key="13">
    <source>
        <dbReference type="ARBA" id="ARBA00022960"/>
    </source>
</evidence>
<evidence type="ECO:0000259" key="27">
    <source>
        <dbReference type="Pfam" id="PF00905"/>
    </source>
</evidence>
<dbReference type="GO" id="GO:0005886">
    <property type="term" value="C:plasma membrane"/>
    <property type="evidence" value="ECO:0007669"/>
    <property type="project" value="UniProtKB-SubCell"/>
</dbReference>
<dbReference type="NCBIfam" id="TIGR02071">
    <property type="entry name" value="PBP_1b"/>
    <property type="match status" value="1"/>
</dbReference>
<evidence type="ECO:0000256" key="10">
    <source>
        <dbReference type="ARBA" id="ARBA00022676"/>
    </source>
</evidence>
<evidence type="ECO:0000256" key="24">
    <source>
        <dbReference type="PIRSR" id="PIRSR002799-1"/>
    </source>
</evidence>
<feature type="compositionally biased region" description="Basic and acidic residues" evidence="25">
    <location>
        <begin position="781"/>
        <end position="798"/>
    </location>
</feature>
<evidence type="ECO:0000256" key="14">
    <source>
        <dbReference type="ARBA" id="ARBA00022984"/>
    </source>
</evidence>
<evidence type="ECO:0000256" key="4">
    <source>
        <dbReference type="ARBA" id="ARBA00007090"/>
    </source>
</evidence>
<dbReference type="STRING" id="631362.Thi970DRAFT_04097"/>
<comment type="function">
    <text evidence="1 23">Cell wall formation. Synthesis of cross-linked peptidoglycan from the lipid intermediates. The enzyme has a penicillin-insensitive transglycosylase N-terminal domain (formation of linear glycan strands) and a penicillin-sensitive transpeptidase C-terminal domain (cross-linking of the peptide subunits).</text>
</comment>
<dbReference type="GO" id="GO:0008955">
    <property type="term" value="F:peptidoglycan glycosyltransferase activity"/>
    <property type="evidence" value="ECO:0007669"/>
    <property type="project" value="UniProtKB-UniRule"/>
</dbReference>
<dbReference type="Pfam" id="PF14814">
    <property type="entry name" value="UB2H"/>
    <property type="match status" value="1"/>
</dbReference>
<dbReference type="GO" id="GO:0008360">
    <property type="term" value="P:regulation of cell shape"/>
    <property type="evidence" value="ECO:0007669"/>
    <property type="project" value="UniProtKB-UniRule"/>
</dbReference>
<dbReference type="HOGENOM" id="CLU_006354_2_7_6"/>
<dbReference type="InterPro" id="IPR012338">
    <property type="entry name" value="Beta-lactam/transpept-like"/>
</dbReference>
<evidence type="ECO:0000256" key="26">
    <source>
        <dbReference type="SAM" id="Phobius"/>
    </source>
</evidence>
<evidence type="ECO:0000259" key="29">
    <source>
        <dbReference type="Pfam" id="PF14814"/>
    </source>
</evidence>
<dbReference type="GO" id="GO:0006508">
    <property type="term" value="P:proteolysis"/>
    <property type="evidence" value="ECO:0007669"/>
    <property type="project" value="UniProtKB-KW"/>
</dbReference>
<dbReference type="UniPathway" id="UPA00219"/>
<dbReference type="Proteomes" id="UP000002964">
    <property type="component" value="Unassembled WGS sequence"/>
</dbReference>
<feature type="region of interest" description="Disordered" evidence="25">
    <location>
        <begin position="755"/>
        <end position="809"/>
    </location>
</feature>
<evidence type="ECO:0000256" key="22">
    <source>
        <dbReference type="NCBIfam" id="TIGR02071"/>
    </source>
</evidence>
<dbReference type="GO" id="GO:0008658">
    <property type="term" value="F:penicillin binding"/>
    <property type="evidence" value="ECO:0007669"/>
    <property type="project" value="UniProtKB-UniRule"/>
</dbReference>
<dbReference type="Pfam" id="PF00905">
    <property type="entry name" value="Transpeptidase"/>
    <property type="match status" value="1"/>
</dbReference>
<evidence type="ECO:0000256" key="9">
    <source>
        <dbReference type="ARBA" id="ARBA00022670"/>
    </source>
</evidence>
<dbReference type="SUPFAM" id="SSF56601">
    <property type="entry name" value="beta-lactamase/transpeptidase-like"/>
    <property type="match status" value="1"/>
</dbReference>
<comment type="similarity">
    <text evidence="5 23">In the N-terminal section; belongs to the glycosyltransferase 51 family.</text>
</comment>
<dbReference type="GO" id="GO:0046677">
    <property type="term" value="P:response to antibiotic"/>
    <property type="evidence" value="ECO:0007669"/>
    <property type="project" value="UniProtKB-UniRule"/>
</dbReference>
<reference evidence="31" key="1">
    <citation type="submission" date="2011-06" db="EMBL/GenBank/DDBJ databases">
        <authorList>
            <consortium name="US DOE Joint Genome Institute (JGI-PGF)"/>
            <person name="Lucas S."/>
            <person name="Han J."/>
            <person name="Lapidus A."/>
            <person name="Cheng J.-F."/>
            <person name="Goodwin L."/>
            <person name="Pitluck S."/>
            <person name="Peters L."/>
            <person name="Land M.L."/>
            <person name="Hauser L."/>
            <person name="Vogl K."/>
            <person name="Liu Z."/>
            <person name="Overmann J."/>
            <person name="Frigaard N.-U."/>
            <person name="Bryant D.A."/>
            <person name="Woyke T.J."/>
        </authorList>
    </citation>
    <scope>NUCLEOTIDE SEQUENCE [LARGE SCALE GENOMIC DNA]</scope>
    <source>
        <strain evidence="31">970</strain>
    </source>
</reference>
<dbReference type="EMBL" id="JH603170">
    <property type="protein sequence ID" value="EIC20460.1"/>
    <property type="molecule type" value="Genomic_DNA"/>
</dbReference>
<protein>
    <recommendedName>
        <fullName evidence="6 22">Penicillin-binding protein 1B</fullName>
        <shortName evidence="23">PBP-1b</shortName>
        <shortName evidence="23">PBP1b</shortName>
    </recommendedName>
    <alternativeName>
        <fullName evidence="19 23">Murein polymerase</fullName>
    </alternativeName>
</protein>
<keyword evidence="17" id="KW-0511">Multifunctional enzyme</keyword>
<evidence type="ECO:0000256" key="5">
    <source>
        <dbReference type="ARBA" id="ARBA00007739"/>
    </source>
</evidence>
<keyword evidence="7" id="KW-1003">Cell membrane</keyword>
<feature type="domain" description="Bifunctional transglycosylase second" evidence="29">
    <location>
        <begin position="81"/>
        <end position="165"/>
    </location>
</feature>
<evidence type="ECO:0000256" key="16">
    <source>
        <dbReference type="ARBA" id="ARBA00023251"/>
    </source>
</evidence>
<evidence type="ECO:0000256" key="6">
    <source>
        <dbReference type="ARBA" id="ARBA00018637"/>
    </source>
</evidence>
<keyword evidence="26" id="KW-1133">Transmembrane helix</keyword>
<reference evidence="30 31" key="2">
    <citation type="submission" date="2011-11" db="EMBL/GenBank/DDBJ databases">
        <authorList>
            <consortium name="US DOE Joint Genome Institute"/>
            <person name="Lucas S."/>
            <person name="Han J."/>
            <person name="Lapidus A."/>
            <person name="Cheng J.-F."/>
            <person name="Goodwin L."/>
            <person name="Pitluck S."/>
            <person name="Peters L."/>
            <person name="Ovchinnikova G."/>
            <person name="Zhang X."/>
            <person name="Detter J.C."/>
            <person name="Han C."/>
            <person name="Tapia R."/>
            <person name="Land M."/>
            <person name="Hauser L."/>
            <person name="Kyrpides N."/>
            <person name="Ivanova N."/>
            <person name="Pagani I."/>
            <person name="Vogl K."/>
            <person name="Liu Z."/>
            <person name="Overmann J."/>
            <person name="Frigaard N.-U."/>
            <person name="Bryant D."/>
            <person name="Woyke T."/>
        </authorList>
    </citation>
    <scope>NUCLEOTIDE SEQUENCE [LARGE SCALE GENOMIC DNA]</scope>
    <source>
        <strain evidence="30 31">970</strain>
    </source>
</reference>
<evidence type="ECO:0000256" key="25">
    <source>
        <dbReference type="SAM" id="MobiDB-lite"/>
    </source>
</evidence>
<dbReference type="GO" id="GO:0009252">
    <property type="term" value="P:peptidoglycan biosynthetic process"/>
    <property type="evidence" value="ECO:0007669"/>
    <property type="project" value="UniProtKB-UniRule"/>
</dbReference>
<dbReference type="GO" id="GO:0009274">
    <property type="term" value="C:peptidoglycan-based cell wall"/>
    <property type="evidence" value="ECO:0007669"/>
    <property type="project" value="UniProtKB-UniRule"/>
</dbReference>
<evidence type="ECO:0000256" key="21">
    <source>
        <dbReference type="ARBA" id="ARBA00049902"/>
    </source>
</evidence>
<keyword evidence="10 23" id="KW-0328">Glycosyltransferase</keyword>
<dbReference type="GO" id="GO:0009002">
    <property type="term" value="F:serine-type D-Ala-D-Ala carboxypeptidase activity"/>
    <property type="evidence" value="ECO:0007669"/>
    <property type="project" value="UniProtKB-EC"/>
</dbReference>
<comment type="subcellular location">
    <subcellularLocation>
        <location evidence="2">Cell membrane</location>
    </subcellularLocation>
</comment>
<dbReference type="Gene3D" id="3.40.710.10">
    <property type="entry name" value="DD-peptidase/beta-lactamase superfamily"/>
    <property type="match status" value="1"/>
</dbReference>
<keyword evidence="8" id="KW-0121">Carboxypeptidase</keyword>
<evidence type="ECO:0000256" key="11">
    <source>
        <dbReference type="ARBA" id="ARBA00022679"/>
    </source>
</evidence>
<sequence length="809" mass="89072">MNKLCRYSSPLFFRRSQRSTHARAQRGGFWRFLLGVVVLLGIGGVGVLGIYALQLDDVVRSKFEGKRWALPARVYARPLELYQGRTLAPEALVAELERLKYLPVTEVDRPGTYHRDGNKVRFYTHGFRFWDGAERSALLEVTFAEGEVSAVATLDQGPAITLVRLDPALIASVYPTHNEDRVLLRRAQLPDLLVKTLLAVEDRKFYRHFGVDPKGIVRAAFKNLMAGRTVEGASTLTQQLVKNFYLNQERTLERKLNEALMAMLLELRYAKDDILTAYANEVYMGQDGSRGIHGFGLASRFYFDRALSELDVADTALLVAVLKGPSEYNPRRHPEKTLERRNLVIDIMAHHQIISLAEAEQAKAAPLGLREGGARPSGDYPAFVQLVRRQLQRDYREEDLRSEGLKIFTTLDPLIQTAAEQAIRDRLPKLEKQRGYSSGTFESAAVVTSVAQGEVLALVGSRNAAFEGFNRALDAVRSIGSAVKPVIYLTALERPEQFSLATSIPDQPVSLRIGANVWEPKNYDHRVHGNVPLYRALAKSYNLAAVNLGLELGVDEVAQTLRRLGAMRQINAVPAMLLGSVSLAPIELAQVYQTIAAGGFRTPLRAIREVLDSSGRPLTRYPLAVEPVVRGDAAFMTQWAMRQVVEQGTAVWLKQRLPQGLSVAGKTGTTNDLRDSWFAGFSGDKVAVVWVGRDNNKSTGLTGSSGALRVWGDLMANIDNQPLSDIPPDGVILAQGCGGLTMPVNAEFAEMAACREPSGQPGGEAVAEADSGTDTDPEESGPSREQSRPASDREDRGSRNLFLSDFYGD</sequence>
<keyword evidence="14 23" id="KW-0573">Peptidoglycan synthesis</keyword>
<dbReference type="InterPro" id="IPR001264">
    <property type="entry name" value="Glyco_trans_51"/>
</dbReference>
<dbReference type="OrthoDB" id="9766909at2"/>
<organism evidence="30 31">
    <name type="scientific">Thiorhodovibrio frisius</name>
    <dbReference type="NCBI Taxonomy" id="631362"/>
    <lineage>
        <taxon>Bacteria</taxon>
        <taxon>Pseudomonadati</taxon>
        <taxon>Pseudomonadota</taxon>
        <taxon>Gammaproteobacteria</taxon>
        <taxon>Chromatiales</taxon>
        <taxon>Chromatiaceae</taxon>
        <taxon>Thiorhodovibrio</taxon>
    </lineage>
</organism>
<name>H8Z553_9GAMM</name>
<keyword evidence="31" id="KW-1185">Reference proteome</keyword>
<keyword evidence="26" id="KW-0812">Transmembrane</keyword>
<dbReference type="SUPFAM" id="SSF53955">
    <property type="entry name" value="Lysozyme-like"/>
    <property type="match status" value="1"/>
</dbReference>
<dbReference type="InterPro" id="IPR011813">
    <property type="entry name" value="PBP_1b"/>
</dbReference>
<dbReference type="GO" id="GO:0030288">
    <property type="term" value="C:outer membrane-bounded periplasmic space"/>
    <property type="evidence" value="ECO:0007669"/>
    <property type="project" value="TreeGrafter"/>
</dbReference>
<feature type="active site" description="Proton donor; for transglycosylase activity" evidence="24">
    <location>
        <position position="201"/>
    </location>
</feature>
<evidence type="ECO:0000256" key="1">
    <source>
        <dbReference type="ARBA" id="ARBA00002624"/>
    </source>
</evidence>
<evidence type="ECO:0000256" key="23">
    <source>
        <dbReference type="PIRNR" id="PIRNR002799"/>
    </source>
</evidence>
<dbReference type="GO" id="GO:0071555">
    <property type="term" value="P:cell wall organization"/>
    <property type="evidence" value="ECO:0007669"/>
    <property type="project" value="UniProtKB-UniRule"/>
</dbReference>
<evidence type="ECO:0000256" key="2">
    <source>
        <dbReference type="ARBA" id="ARBA00004236"/>
    </source>
</evidence>
<evidence type="ECO:0000313" key="30">
    <source>
        <dbReference type="EMBL" id="EIC20460.1"/>
    </source>
</evidence>
<comment type="pathway">
    <text evidence="3 23">Cell wall biogenesis; peptidoglycan biosynthesis.</text>
</comment>
<feature type="transmembrane region" description="Helical" evidence="26">
    <location>
        <begin position="28"/>
        <end position="53"/>
    </location>
</feature>
<evidence type="ECO:0000256" key="12">
    <source>
        <dbReference type="ARBA" id="ARBA00022801"/>
    </source>
</evidence>
<dbReference type="PIRSF" id="PIRSF002799">
    <property type="entry name" value="PBP_1b"/>
    <property type="match status" value="1"/>
</dbReference>
<feature type="domain" description="Penicillin-binding protein transpeptidase" evidence="27">
    <location>
        <begin position="444"/>
        <end position="697"/>
    </location>
</feature>
<dbReference type="InterPro" id="IPR001460">
    <property type="entry name" value="PCN-bd_Tpept"/>
</dbReference>
<keyword evidence="16" id="KW-0046">Antibiotic resistance</keyword>
<evidence type="ECO:0000256" key="17">
    <source>
        <dbReference type="ARBA" id="ARBA00023268"/>
    </source>
</evidence>
<dbReference type="eggNOG" id="COG0744">
    <property type="taxonomic scope" value="Bacteria"/>
</dbReference>
<comment type="catalytic activity">
    <reaction evidence="20">
        <text>Preferential cleavage: (Ac)2-L-Lys-D-Ala-|-D-Ala. Also transpeptidation of peptidyl-alanyl moieties that are N-acyl substituents of D-alanine.</text>
        <dbReference type="EC" id="3.4.16.4"/>
    </reaction>
</comment>
<keyword evidence="13 23" id="KW-0133">Cell shape</keyword>
<evidence type="ECO:0000259" key="28">
    <source>
        <dbReference type="Pfam" id="PF00912"/>
    </source>
</evidence>
<evidence type="ECO:0000313" key="31">
    <source>
        <dbReference type="Proteomes" id="UP000002964"/>
    </source>
</evidence>
<evidence type="ECO:0000256" key="18">
    <source>
        <dbReference type="ARBA" id="ARBA00023316"/>
    </source>
</evidence>
<evidence type="ECO:0000256" key="8">
    <source>
        <dbReference type="ARBA" id="ARBA00022645"/>
    </source>
</evidence>
<evidence type="ECO:0000256" key="7">
    <source>
        <dbReference type="ARBA" id="ARBA00022475"/>
    </source>
</evidence>
<dbReference type="AlphaFoldDB" id="H8Z553"/>
<dbReference type="RefSeq" id="WP_009150863.1">
    <property type="nucleotide sequence ID" value="NZ_CP121471.1"/>
</dbReference>
<dbReference type="Gene3D" id="1.10.3810.10">
    <property type="entry name" value="Biosynthetic peptidoglycan transglycosylase-like"/>
    <property type="match status" value="1"/>
</dbReference>
<dbReference type="InterPro" id="IPR028166">
    <property type="entry name" value="UB2H"/>
</dbReference>
<proteinExistence type="inferred from homology"/>
<evidence type="ECO:0000256" key="19">
    <source>
        <dbReference type="ARBA" id="ARBA00032454"/>
    </source>
</evidence>
<keyword evidence="9" id="KW-0645">Protease</keyword>
<keyword evidence="12" id="KW-0378">Hydrolase</keyword>
<feature type="active site" description="Acyl-ester intermediate; for transpeptidase activity" evidence="24">
    <location>
        <position position="481"/>
    </location>
</feature>
<keyword evidence="11 23" id="KW-0808">Transferase</keyword>
<dbReference type="InterPro" id="IPR023346">
    <property type="entry name" value="Lysozyme-like_dom_sf"/>
</dbReference>
<evidence type="ECO:0000256" key="3">
    <source>
        <dbReference type="ARBA" id="ARBA00004752"/>
    </source>
</evidence>
<keyword evidence="18 23" id="KW-0961">Cell wall biogenesis/degradation</keyword>
<dbReference type="PANTHER" id="PTHR32282:SF11">
    <property type="entry name" value="PENICILLIN-BINDING PROTEIN 1B"/>
    <property type="match status" value="1"/>
</dbReference>
<dbReference type="Pfam" id="PF00912">
    <property type="entry name" value="Transgly"/>
    <property type="match status" value="1"/>
</dbReference>
<dbReference type="PANTHER" id="PTHR32282">
    <property type="entry name" value="BINDING PROTEIN TRANSPEPTIDASE, PUTATIVE-RELATED"/>
    <property type="match status" value="1"/>
</dbReference>
<evidence type="ECO:0000256" key="20">
    <source>
        <dbReference type="ARBA" id="ARBA00034000"/>
    </source>
</evidence>
<gene>
    <name evidence="30" type="ORF">Thi970DRAFT_04097</name>
</gene>
<dbReference type="Gene3D" id="3.30.2060.10">
    <property type="entry name" value="Penicillin-binding protein 1b domain"/>
    <property type="match status" value="1"/>
</dbReference>
<comment type="catalytic activity">
    <reaction evidence="21">
        <text>[GlcNAc-(1-&gt;4)-Mur2Ac(oyl-L-Ala-gamma-D-Glu-L-Lys-D-Ala-D-Ala)](n)-di-trans,octa-cis-undecaprenyl diphosphate + beta-D-GlcNAc-(1-&gt;4)-Mur2Ac(oyl-L-Ala-gamma-D-Glu-L-Lys-D-Ala-D-Ala)-di-trans,octa-cis-undecaprenyl diphosphate = [GlcNAc-(1-&gt;4)-Mur2Ac(oyl-L-Ala-gamma-D-Glu-L-Lys-D-Ala-D-Ala)](n+1)-di-trans,octa-cis-undecaprenyl diphosphate + di-trans,octa-cis-undecaprenyl diphosphate + H(+)</text>
        <dbReference type="Rhea" id="RHEA:23708"/>
        <dbReference type="Rhea" id="RHEA-COMP:9602"/>
        <dbReference type="Rhea" id="RHEA-COMP:9603"/>
        <dbReference type="ChEBI" id="CHEBI:15378"/>
        <dbReference type="ChEBI" id="CHEBI:58405"/>
        <dbReference type="ChEBI" id="CHEBI:60033"/>
        <dbReference type="ChEBI" id="CHEBI:78435"/>
        <dbReference type="EC" id="2.4.99.28"/>
    </reaction>
</comment>
<comment type="similarity">
    <text evidence="4 23">In the C-terminal section; belongs to the transpeptidase family.</text>
</comment>
<dbReference type="InterPro" id="IPR036950">
    <property type="entry name" value="PBP_transglycosylase"/>
</dbReference>
<keyword evidence="15 26" id="KW-0472">Membrane</keyword>